<dbReference type="Gene3D" id="3.20.20.140">
    <property type="entry name" value="Metal-dependent hydrolases"/>
    <property type="match status" value="1"/>
</dbReference>
<dbReference type="GO" id="GO:0043103">
    <property type="term" value="P:hypoxanthine salvage"/>
    <property type="evidence" value="ECO:0007669"/>
    <property type="project" value="TreeGrafter"/>
</dbReference>
<evidence type="ECO:0000256" key="4">
    <source>
        <dbReference type="ARBA" id="ARBA00022723"/>
    </source>
</evidence>
<proteinExistence type="inferred from homology"/>
<evidence type="ECO:0000256" key="5">
    <source>
        <dbReference type="ARBA" id="ARBA00022801"/>
    </source>
</evidence>
<dbReference type="Pfam" id="PF00962">
    <property type="entry name" value="A_deaminase"/>
    <property type="match status" value="1"/>
</dbReference>
<dbReference type="GO" id="GO:0009897">
    <property type="term" value="C:external side of plasma membrane"/>
    <property type="evidence" value="ECO:0007669"/>
    <property type="project" value="TreeGrafter"/>
</dbReference>
<keyword evidence="4" id="KW-0479">Metal-binding</keyword>
<dbReference type="PANTHER" id="PTHR11409:SF43">
    <property type="entry name" value="ADENOSINE DEAMINASE"/>
    <property type="match status" value="1"/>
</dbReference>
<dbReference type="GeneID" id="136818893"/>
<organism evidence="8 9">
    <name type="scientific">Clytia hemisphaerica</name>
    <dbReference type="NCBI Taxonomy" id="252671"/>
    <lineage>
        <taxon>Eukaryota</taxon>
        <taxon>Metazoa</taxon>
        <taxon>Cnidaria</taxon>
        <taxon>Hydrozoa</taxon>
        <taxon>Hydroidolina</taxon>
        <taxon>Leptothecata</taxon>
        <taxon>Obeliida</taxon>
        <taxon>Clytiidae</taxon>
        <taxon>Clytia</taxon>
    </lineage>
</organism>
<feature type="domain" description="Adenosine deaminase" evidence="7">
    <location>
        <begin position="21"/>
        <end position="332"/>
    </location>
</feature>
<evidence type="ECO:0000256" key="1">
    <source>
        <dbReference type="ARBA" id="ARBA00001947"/>
    </source>
</evidence>
<comment type="cofactor">
    <cofactor evidence="1">
        <name>Zn(2+)</name>
        <dbReference type="ChEBI" id="CHEBI:29105"/>
    </cofactor>
</comment>
<dbReference type="GO" id="GO:0060169">
    <property type="term" value="P:negative regulation of adenosine receptor signaling pathway"/>
    <property type="evidence" value="ECO:0007669"/>
    <property type="project" value="TreeGrafter"/>
</dbReference>
<dbReference type="InterPro" id="IPR032466">
    <property type="entry name" value="Metal_Hydrolase"/>
</dbReference>
<dbReference type="AlphaFoldDB" id="A0A7M6DMF9"/>
<dbReference type="OrthoDB" id="272271at2759"/>
<dbReference type="RefSeq" id="XP_066931233.1">
    <property type="nucleotide sequence ID" value="XM_067075132.1"/>
</dbReference>
<comment type="similarity">
    <text evidence="2">Belongs to the metallo-dependent hydrolases superfamily. Adenosine and AMP deaminases family.</text>
</comment>
<evidence type="ECO:0000256" key="6">
    <source>
        <dbReference type="ARBA" id="ARBA00022833"/>
    </source>
</evidence>
<dbReference type="SUPFAM" id="SSF51556">
    <property type="entry name" value="Metallo-dependent hydrolases"/>
    <property type="match status" value="1"/>
</dbReference>
<dbReference type="GO" id="GO:0005829">
    <property type="term" value="C:cytosol"/>
    <property type="evidence" value="ECO:0007669"/>
    <property type="project" value="TreeGrafter"/>
</dbReference>
<dbReference type="GO" id="GO:0006154">
    <property type="term" value="P:adenosine catabolic process"/>
    <property type="evidence" value="ECO:0007669"/>
    <property type="project" value="TreeGrafter"/>
</dbReference>
<dbReference type="Proteomes" id="UP000594262">
    <property type="component" value="Unplaced"/>
</dbReference>
<dbReference type="GO" id="GO:0046103">
    <property type="term" value="P:inosine biosynthetic process"/>
    <property type="evidence" value="ECO:0007669"/>
    <property type="project" value="TreeGrafter"/>
</dbReference>
<reference evidence="8" key="1">
    <citation type="submission" date="2021-01" db="UniProtKB">
        <authorList>
            <consortium name="EnsemblMetazoa"/>
        </authorList>
    </citation>
    <scope>IDENTIFICATION</scope>
</reference>
<keyword evidence="9" id="KW-1185">Reference proteome</keyword>
<dbReference type="EnsemblMetazoa" id="CLYHEMT016149.1">
    <property type="protein sequence ID" value="CLYHEMP016149.1"/>
    <property type="gene ID" value="CLYHEMG016149"/>
</dbReference>
<name>A0A7M6DMF9_9CNID</name>
<evidence type="ECO:0000259" key="7">
    <source>
        <dbReference type="Pfam" id="PF00962"/>
    </source>
</evidence>
<dbReference type="InterPro" id="IPR006330">
    <property type="entry name" value="Ado/ade_deaminase"/>
</dbReference>
<dbReference type="EC" id="3.5.4.4" evidence="3"/>
<dbReference type="GO" id="GO:0046872">
    <property type="term" value="F:metal ion binding"/>
    <property type="evidence" value="ECO:0007669"/>
    <property type="project" value="UniProtKB-KW"/>
</dbReference>
<evidence type="ECO:0000313" key="9">
    <source>
        <dbReference type="Proteomes" id="UP000594262"/>
    </source>
</evidence>
<evidence type="ECO:0000256" key="2">
    <source>
        <dbReference type="ARBA" id="ARBA00006676"/>
    </source>
</evidence>
<dbReference type="PANTHER" id="PTHR11409">
    <property type="entry name" value="ADENOSINE DEAMINASE"/>
    <property type="match status" value="1"/>
</dbReference>
<accession>A0A7M6DMF9</accession>
<dbReference type="GO" id="GO:0004000">
    <property type="term" value="F:adenosine deaminase activity"/>
    <property type="evidence" value="ECO:0007669"/>
    <property type="project" value="UniProtKB-ARBA"/>
</dbReference>
<protein>
    <recommendedName>
        <fullName evidence="3">adenosine deaminase</fullName>
        <ecNumber evidence="3">3.5.4.4</ecNumber>
    </recommendedName>
</protein>
<evidence type="ECO:0000256" key="3">
    <source>
        <dbReference type="ARBA" id="ARBA00012784"/>
    </source>
</evidence>
<dbReference type="InterPro" id="IPR001365">
    <property type="entry name" value="A_deaminase_dom"/>
</dbReference>
<keyword evidence="6" id="KW-0862">Zinc</keyword>
<keyword evidence="5" id="KW-0378">Hydrolase</keyword>
<sequence>MNQQVTASQRQELWDIFQKAPKPQLHLHLDGSLSFNFIMKAAKRLQSRKPEEEVFEKNWIPKNEEELFLWLAKITNEDVNSHFKAEECDNWRAFNFCNKFLQTKEDLIEATFDIMHRGHDEHNINYLEIRFAPVLHTLEGLTEEEVIHAVGEGFEKGVQHWKDLGKHVDGGIIICALRSFPVSDAINLVKKMSTIKHERVLAFDIAGDEGNYPLREFKEALQLANECGIDMTLHAGEWSEKLHDSIIDNIKVAVHHGSKRIGHGVALRSVDHTDELMTHLQAKNVFVEVNLTSNVSDPRNVPSFEEHPLPSFLERNIKVAGLNVDNWLLAGNKDIGRAEPTGEFVRAFLDCGVTSKQLSEIAKTGYIAGFRNVSESIIKDAMEIWESEIIPKIDGWKEKHLSQG</sequence>
<evidence type="ECO:0000313" key="8">
    <source>
        <dbReference type="EnsemblMetazoa" id="CLYHEMP016149.1"/>
    </source>
</evidence>